<organism evidence="1 2">
    <name type="scientific">Microbacterium aurantiacum</name>
    <dbReference type="NCBI Taxonomy" id="162393"/>
    <lineage>
        <taxon>Bacteria</taxon>
        <taxon>Bacillati</taxon>
        <taxon>Actinomycetota</taxon>
        <taxon>Actinomycetes</taxon>
        <taxon>Micrococcales</taxon>
        <taxon>Microbacteriaceae</taxon>
        <taxon>Microbacterium</taxon>
    </lineage>
</organism>
<dbReference type="Proteomes" id="UP001172731">
    <property type="component" value="Unassembled WGS sequence"/>
</dbReference>
<comment type="caution">
    <text evidence="1">The sequence shown here is derived from an EMBL/GenBank/DDBJ whole genome shotgun (WGS) entry which is preliminary data.</text>
</comment>
<evidence type="ECO:0000313" key="2">
    <source>
        <dbReference type="Proteomes" id="UP001172731"/>
    </source>
</evidence>
<accession>A0ABT8FQT9</accession>
<dbReference type="Pfam" id="PF05742">
    <property type="entry name" value="TANGO2"/>
    <property type="match status" value="1"/>
</dbReference>
<sequence>MCTVVIHVPEPDAPAHDRAVRLLAIRDEDPERPWRPLGPWWPQTHPALVGVQDVRAGGAWLAADVDTGRLAVLLNRAETLADPSPASRGGLVLARAAGRRWTRPPRTHGFNLVDVAARGARLLQWNGIAERETAIPPGTHMIAHDDLDDPATPRIARWLDAFRSAPPAAGDAWWEPWLDVLDTSAGLAATDDEAIVRDNRPHGYPTQSLLVCVASIDGDGDGADVRYGELPEPAAWARVRLRPPERRLSP</sequence>
<protein>
    <submittedName>
        <fullName evidence="1">NRDE family protein</fullName>
    </submittedName>
</protein>
<dbReference type="InterPro" id="IPR008551">
    <property type="entry name" value="TANGO2"/>
</dbReference>
<reference evidence="1" key="1">
    <citation type="submission" date="2021-06" db="EMBL/GenBank/DDBJ databases">
        <title>Genome-based taxonomic framework of Microbacterium strains isolated from marine environment, the description of four new species and reclassification of four preexisting species.</title>
        <authorList>
            <person name="Lee S.D."/>
            <person name="Kim S.-M."/>
            <person name="Byeon Y.-S."/>
            <person name="Yang H.L."/>
            <person name="Kim I.S."/>
        </authorList>
    </citation>
    <scope>NUCLEOTIDE SEQUENCE</scope>
    <source>
        <strain evidence="1">KACC 20510</strain>
    </source>
</reference>
<keyword evidence="2" id="KW-1185">Reference proteome</keyword>
<evidence type="ECO:0000313" key="1">
    <source>
        <dbReference type="EMBL" id="MDN4463681.1"/>
    </source>
</evidence>
<name>A0ABT8FQT9_9MICO</name>
<proteinExistence type="predicted"/>
<gene>
    <name evidence="1" type="ORF">KZC48_04580</name>
</gene>
<dbReference type="EMBL" id="JAHWXI010000003">
    <property type="protein sequence ID" value="MDN4463681.1"/>
    <property type="molecule type" value="Genomic_DNA"/>
</dbReference>